<gene>
    <name evidence="1" type="ORF">ORJ04_19730</name>
</gene>
<feature type="non-terminal residue" evidence="1">
    <location>
        <position position="1"/>
    </location>
</feature>
<proteinExistence type="predicted"/>
<keyword evidence="2" id="KW-1185">Reference proteome</keyword>
<comment type="caution">
    <text evidence="1">The sequence shown here is derived from an EMBL/GenBank/DDBJ whole genome shotgun (WGS) entry which is preliminary data.</text>
</comment>
<sequence>FLALSVFETSLSDFGYFRSHNGIPNPDWYYRDNNSSPEMEVMQADFIWGFLNAQPVVTEKK</sequence>
<protein>
    <submittedName>
        <fullName evidence="1">Uncharacterized protein</fullName>
    </submittedName>
</protein>
<evidence type="ECO:0000313" key="1">
    <source>
        <dbReference type="EMBL" id="MDP5138182.1"/>
    </source>
</evidence>
<evidence type="ECO:0000313" key="2">
    <source>
        <dbReference type="Proteomes" id="UP001231109"/>
    </source>
</evidence>
<dbReference type="Proteomes" id="UP001231109">
    <property type="component" value="Unassembled WGS sequence"/>
</dbReference>
<dbReference type="EMBL" id="JAPJDZ010000108">
    <property type="protein sequence ID" value="MDP5138182.1"/>
    <property type="molecule type" value="Genomic_DNA"/>
</dbReference>
<dbReference type="RefSeq" id="WP_305977343.1">
    <property type="nucleotide sequence ID" value="NZ_JAPJDZ010000108.1"/>
</dbReference>
<name>A0ABT9I478_9GAMM</name>
<organism evidence="1 2">
    <name type="scientific">Rheinheimera baltica</name>
    <dbReference type="NCBI Taxonomy" id="67576"/>
    <lineage>
        <taxon>Bacteria</taxon>
        <taxon>Pseudomonadati</taxon>
        <taxon>Pseudomonadota</taxon>
        <taxon>Gammaproteobacteria</taxon>
        <taxon>Chromatiales</taxon>
        <taxon>Chromatiaceae</taxon>
        <taxon>Rheinheimera</taxon>
    </lineage>
</organism>
<accession>A0ABT9I478</accession>
<reference evidence="1 2" key="1">
    <citation type="submission" date="2022-11" db="EMBL/GenBank/DDBJ databases">
        <title>Viruses from the air-sea interface of a natural surface slick.</title>
        <authorList>
            <person name="Rahlff J."/>
            <person name="Holmfeldt K."/>
        </authorList>
    </citation>
    <scope>NUCLEOTIDE SEQUENCE [LARGE SCALE GENOMIC DNA]</scope>
    <source>
        <strain evidence="1 2">SMS4</strain>
    </source>
</reference>